<dbReference type="GO" id="GO:0016887">
    <property type="term" value="F:ATP hydrolysis activity"/>
    <property type="evidence" value="ECO:0007669"/>
    <property type="project" value="InterPro"/>
</dbReference>
<dbReference type="Pfam" id="PF13304">
    <property type="entry name" value="AAA_21"/>
    <property type="match status" value="1"/>
</dbReference>
<sequence length="319" mass="36452">MLEKIKFEKFTAFEKLEIPLSTGINIFIGANGTGKTHILKALYATSEIAKSKKSLAEKIKRVFLPSGEQMSRLVTKNNLSGYFEVTRQVADIANSLTIRLTLSTKEQEKTTGAHKQWLEHSLESVYIPVKDMMANAPGFRSLYNLRNIHFEEVYADIIDRVFLGALRAPTNTRQKKLLDILQQAMDGKIITNNEEFFLKNKQGELEFTLLAEGIRKLGQLWVLIQNGTLLNGSILCWDEPEANLNPKLMRIVVEILLELQRIGVQIFISTHDYVVLKEFDLQTKNTDKVLFHSLYRNRGEIEIASTENYLNISPYEVTK</sequence>
<feature type="domain" description="ATPase AAA-type core" evidence="1">
    <location>
        <begin position="24"/>
        <end position="276"/>
    </location>
</feature>
<accession>A0A4E0QYW0</accession>
<organism evidence="2 3">
    <name type="scientific">Candidatus Thiomargarita nelsonii</name>
    <dbReference type="NCBI Taxonomy" id="1003181"/>
    <lineage>
        <taxon>Bacteria</taxon>
        <taxon>Pseudomonadati</taxon>
        <taxon>Pseudomonadota</taxon>
        <taxon>Gammaproteobacteria</taxon>
        <taxon>Thiotrichales</taxon>
        <taxon>Thiotrichaceae</taxon>
        <taxon>Thiomargarita</taxon>
    </lineage>
</organism>
<dbReference type="CDD" id="cd00267">
    <property type="entry name" value="ABC_ATPase"/>
    <property type="match status" value="1"/>
</dbReference>
<dbReference type="AlphaFoldDB" id="A0A4E0QYW0"/>
<dbReference type="InterPro" id="IPR027417">
    <property type="entry name" value="P-loop_NTPase"/>
</dbReference>
<dbReference type="EMBL" id="JSZA02000218">
    <property type="protein sequence ID" value="TGO02121.1"/>
    <property type="molecule type" value="Genomic_DNA"/>
</dbReference>
<dbReference type="GO" id="GO:0005524">
    <property type="term" value="F:ATP binding"/>
    <property type="evidence" value="ECO:0007669"/>
    <property type="project" value="InterPro"/>
</dbReference>
<keyword evidence="3" id="KW-1185">Reference proteome</keyword>
<reference evidence="2 3" key="1">
    <citation type="journal article" date="2016" name="Front. Microbiol.">
        <title>Single-Cell (Meta-)Genomics of a Dimorphic Candidatus Thiomargarita nelsonii Reveals Genomic Plasticity.</title>
        <authorList>
            <person name="Flood B.E."/>
            <person name="Fliss P."/>
            <person name="Jones D.S."/>
            <person name="Dick G.J."/>
            <person name="Jain S."/>
            <person name="Kaster A.K."/>
            <person name="Winkel M."/>
            <person name="Mussmann M."/>
            <person name="Bailey J."/>
        </authorList>
    </citation>
    <scope>NUCLEOTIDE SEQUENCE [LARGE SCALE GENOMIC DNA]</scope>
    <source>
        <strain evidence="2">Hydrate Ridge</strain>
    </source>
</reference>
<name>A0A4E0QYW0_9GAMM</name>
<evidence type="ECO:0000259" key="1">
    <source>
        <dbReference type="Pfam" id="PF13304"/>
    </source>
</evidence>
<evidence type="ECO:0000313" key="3">
    <source>
        <dbReference type="Proteomes" id="UP000030428"/>
    </source>
</evidence>
<dbReference type="Proteomes" id="UP000030428">
    <property type="component" value="Unassembled WGS sequence"/>
</dbReference>
<dbReference type="InterPro" id="IPR051396">
    <property type="entry name" value="Bact_Antivir_Def_Nuclease"/>
</dbReference>
<dbReference type="InterPro" id="IPR003959">
    <property type="entry name" value="ATPase_AAA_core"/>
</dbReference>
<evidence type="ECO:0000313" key="2">
    <source>
        <dbReference type="EMBL" id="TGO02121.1"/>
    </source>
</evidence>
<gene>
    <name evidence="2" type="ORF">PN36_30125</name>
</gene>
<protein>
    <submittedName>
        <fullName evidence="2">ATPase AAA</fullName>
    </submittedName>
</protein>
<dbReference type="SUPFAM" id="SSF52540">
    <property type="entry name" value="P-loop containing nucleoside triphosphate hydrolases"/>
    <property type="match status" value="1"/>
</dbReference>
<comment type="caution">
    <text evidence="2">The sequence shown here is derived from an EMBL/GenBank/DDBJ whole genome shotgun (WGS) entry which is preliminary data.</text>
</comment>
<proteinExistence type="predicted"/>
<dbReference type="PANTHER" id="PTHR43581:SF2">
    <property type="entry name" value="EXCINUCLEASE ATPASE SUBUNIT"/>
    <property type="match status" value="1"/>
</dbReference>
<dbReference type="Gene3D" id="3.40.50.300">
    <property type="entry name" value="P-loop containing nucleotide triphosphate hydrolases"/>
    <property type="match status" value="2"/>
</dbReference>
<dbReference type="PANTHER" id="PTHR43581">
    <property type="entry name" value="ATP/GTP PHOSPHATASE"/>
    <property type="match status" value="1"/>
</dbReference>